<keyword evidence="2" id="KW-1185">Reference proteome</keyword>
<reference evidence="1" key="1">
    <citation type="journal article" date="2020" name="Stud. Mycol.">
        <title>101 Dothideomycetes genomes: a test case for predicting lifestyles and emergence of pathogens.</title>
        <authorList>
            <person name="Haridas S."/>
            <person name="Albert R."/>
            <person name="Binder M."/>
            <person name="Bloem J."/>
            <person name="Labutti K."/>
            <person name="Salamov A."/>
            <person name="Andreopoulos B."/>
            <person name="Baker S."/>
            <person name="Barry K."/>
            <person name="Bills G."/>
            <person name="Bluhm B."/>
            <person name="Cannon C."/>
            <person name="Castanera R."/>
            <person name="Culley D."/>
            <person name="Daum C."/>
            <person name="Ezra D."/>
            <person name="Gonzalez J."/>
            <person name="Henrissat B."/>
            <person name="Kuo A."/>
            <person name="Liang C."/>
            <person name="Lipzen A."/>
            <person name="Lutzoni F."/>
            <person name="Magnuson J."/>
            <person name="Mondo S."/>
            <person name="Nolan M."/>
            <person name="Ohm R."/>
            <person name="Pangilinan J."/>
            <person name="Park H.-J."/>
            <person name="Ramirez L."/>
            <person name="Alfaro M."/>
            <person name="Sun H."/>
            <person name="Tritt A."/>
            <person name="Yoshinaga Y."/>
            <person name="Zwiers L.-H."/>
            <person name="Turgeon B."/>
            <person name="Goodwin S."/>
            <person name="Spatafora J."/>
            <person name="Crous P."/>
            <person name="Grigoriev I."/>
        </authorList>
    </citation>
    <scope>NUCLEOTIDE SEQUENCE</scope>
    <source>
        <strain evidence="1">Tuck. ex Michener</strain>
    </source>
</reference>
<dbReference type="AlphaFoldDB" id="A0A6A6HBD7"/>
<name>A0A6A6HBD7_VIRVR</name>
<sequence length="520" mass="59566">MNRSRLPQEIIDQILFYLAPEQLYGDPCGSRRSILNAATISEESYSEAERILRRDVVVTILRNGTFVFGKELVPDRVRSWTLEIQPWSTWGASSLGLLGSFEALFIQELQWFREHQQPTTDSYKDVDWMTRDGIDLAYFMPVMESPSSEYQRFLQRYSLKSFLDTAIESCCRRARVLPESITLNAIGCWTNGAESSLLALVADDERDDIVKIGRELSQAIAHHVLRKYLSAESPDCEAIKFSQFPVTGARCRTFEGLMPIYLSKSPTGLKRLHVEFCFQDYRDASKRVYRATMKKCRAALLAITYPICLQLTLMNSPETPNSRPYLLDYLFDDFKPNLLKELALQGWYLTMSTLRSIVDVSHLSRLSLEGVTFFAATESAAMDSLCLAKRYSENQDISINLVEVSTCMHNGRFRAAPSRLSIDAIHFIKETISSAPRQEWARRRYEYVQRFPIAIRKGKSPVATSAWYGNLQSIWKRTVATCPDCLRNHFPSLEALVNHFRIDHGYKLNMEELSTYAAAF</sequence>
<evidence type="ECO:0000313" key="2">
    <source>
        <dbReference type="Proteomes" id="UP000800092"/>
    </source>
</evidence>
<dbReference type="EMBL" id="ML991796">
    <property type="protein sequence ID" value="KAF2234793.1"/>
    <property type="molecule type" value="Genomic_DNA"/>
</dbReference>
<organism evidence="1 2">
    <name type="scientific">Viridothelium virens</name>
    <name type="common">Speckled blister lichen</name>
    <name type="synonym">Trypethelium virens</name>
    <dbReference type="NCBI Taxonomy" id="1048519"/>
    <lineage>
        <taxon>Eukaryota</taxon>
        <taxon>Fungi</taxon>
        <taxon>Dikarya</taxon>
        <taxon>Ascomycota</taxon>
        <taxon>Pezizomycotina</taxon>
        <taxon>Dothideomycetes</taxon>
        <taxon>Dothideomycetes incertae sedis</taxon>
        <taxon>Trypetheliales</taxon>
        <taxon>Trypetheliaceae</taxon>
        <taxon>Viridothelium</taxon>
    </lineage>
</organism>
<gene>
    <name evidence="1" type="ORF">EV356DRAFT_501382</name>
</gene>
<accession>A0A6A6HBD7</accession>
<dbReference type="Proteomes" id="UP000800092">
    <property type="component" value="Unassembled WGS sequence"/>
</dbReference>
<proteinExistence type="predicted"/>
<protein>
    <submittedName>
        <fullName evidence="1">Uncharacterized protein</fullName>
    </submittedName>
</protein>
<evidence type="ECO:0000313" key="1">
    <source>
        <dbReference type="EMBL" id="KAF2234793.1"/>
    </source>
</evidence>